<feature type="compositionally biased region" description="Basic residues" evidence="1">
    <location>
        <begin position="144"/>
        <end position="161"/>
    </location>
</feature>
<accession>A0A6J4KUT2</accession>
<name>A0A6J4KUT2_9BACT</name>
<protein>
    <submittedName>
        <fullName evidence="2">Periplasmic aromatic aldehyde oxidoreductase, FAD binding subunit YagS</fullName>
    </submittedName>
</protein>
<feature type="compositionally biased region" description="Basic and acidic residues" evidence="1">
    <location>
        <begin position="34"/>
        <end position="61"/>
    </location>
</feature>
<feature type="region of interest" description="Disordered" evidence="1">
    <location>
        <begin position="136"/>
        <end position="316"/>
    </location>
</feature>
<reference evidence="2" key="1">
    <citation type="submission" date="2020-02" db="EMBL/GenBank/DDBJ databases">
        <authorList>
            <person name="Meier V. D."/>
        </authorList>
    </citation>
    <scope>NUCLEOTIDE SEQUENCE</scope>
    <source>
        <strain evidence="2">AVDCRST_MAG40</strain>
    </source>
</reference>
<organism evidence="2">
    <name type="scientific">uncultured Gemmatimonadaceae bacterium</name>
    <dbReference type="NCBI Taxonomy" id="246130"/>
    <lineage>
        <taxon>Bacteria</taxon>
        <taxon>Pseudomonadati</taxon>
        <taxon>Gemmatimonadota</taxon>
        <taxon>Gemmatimonadia</taxon>
        <taxon>Gemmatimonadales</taxon>
        <taxon>Gemmatimonadaceae</taxon>
        <taxon>environmental samples</taxon>
    </lineage>
</organism>
<feature type="region of interest" description="Disordered" evidence="1">
    <location>
        <begin position="1"/>
        <end position="116"/>
    </location>
</feature>
<feature type="compositionally biased region" description="Basic and acidic residues" evidence="1">
    <location>
        <begin position="213"/>
        <end position="222"/>
    </location>
</feature>
<feature type="compositionally biased region" description="Basic residues" evidence="1">
    <location>
        <begin position="278"/>
        <end position="288"/>
    </location>
</feature>
<feature type="compositionally biased region" description="Basic residues" evidence="1">
    <location>
        <begin position="244"/>
        <end position="259"/>
    </location>
</feature>
<feature type="compositionally biased region" description="Basic residues" evidence="1">
    <location>
        <begin position="77"/>
        <end position="91"/>
    </location>
</feature>
<sequence length="316" mass="35418">ETLQLRARQDSRRGRRGGRADARRQVHRRRHQPARPDEARDRDADAPRRRAGLEARPDRAHRGGRAARRRAGDEHRPRRRRAGAPRLRRARARDPRGRLGPAPEQGDHGGQPAAAHPLPLLLRHGDAVQQARARVRLLGDRRLHPPARGRRIERRVRRHEPQRHGGRDARARREGRDGAAERVDARPPDRRLSPAAGAHAARRDEPETGGAHHRGDAAEAARRHAALPQGARPRVLRIRAGLGRGRRPARRERARRGGRGRPQAVARRGGRGADAARRPRRGRAAARRRAADPRQRVQAPAGRAHARRGPGRGERV</sequence>
<feature type="compositionally biased region" description="Basic and acidic residues" evidence="1">
    <location>
        <begin position="7"/>
        <end position="24"/>
    </location>
</feature>
<proteinExistence type="predicted"/>
<evidence type="ECO:0000313" key="2">
    <source>
        <dbReference type="EMBL" id="CAA9314575.1"/>
    </source>
</evidence>
<evidence type="ECO:0000256" key="1">
    <source>
        <dbReference type="SAM" id="MobiDB-lite"/>
    </source>
</evidence>
<feature type="non-terminal residue" evidence="2">
    <location>
        <position position="1"/>
    </location>
</feature>
<feature type="compositionally biased region" description="Basic and acidic residues" evidence="1">
    <location>
        <begin position="162"/>
        <end position="192"/>
    </location>
</feature>
<dbReference type="EMBL" id="CADCTX010000349">
    <property type="protein sequence ID" value="CAA9314575.1"/>
    <property type="molecule type" value="Genomic_DNA"/>
</dbReference>
<gene>
    <name evidence="2" type="ORF">AVDCRST_MAG40-1166</name>
</gene>
<dbReference type="AlphaFoldDB" id="A0A6J4KUT2"/>
<feature type="non-terminal residue" evidence="2">
    <location>
        <position position="316"/>
    </location>
</feature>